<protein>
    <submittedName>
        <fullName evidence="1">Uncharacterized protein</fullName>
    </submittedName>
</protein>
<sequence>MKNRKLHTNKESGFKTPDSYFKDFEETLLSELVLKEKCKTSGFNVPDDYFKNFETSNRDTVLEEKKETKVIPLFSKKTTWYAASAAAIAILLISLPDFKESVSFSSLDNDSIENYILSNDYEASDFNNLITDPSAFENAIYNETLSDVSLESYLYYNSDLEDLN</sequence>
<dbReference type="Proteomes" id="UP000003730">
    <property type="component" value="Unassembled WGS sequence"/>
</dbReference>
<comment type="caution">
    <text evidence="1">The sequence shown here is derived from an EMBL/GenBank/DDBJ whole genome shotgun (WGS) entry which is preliminary data.</text>
</comment>
<evidence type="ECO:0000313" key="2">
    <source>
        <dbReference type="Proteomes" id="UP000003730"/>
    </source>
</evidence>
<evidence type="ECO:0000313" key="1">
    <source>
        <dbReference type="EMBL" id="EGV44039.1"/>
    </source>
</evidence>
<gene>
    <name evidence="1" type="ORF">BZARG_1470</name>
</gene>
<dbReference type="RefSeq" id="WP_008636226.1">
    <property type="nucleotide sequence ID" value="NZ_AFXZ01000013.1"/>
</dbReference>
<name>G2EC46_9FLAO</name>
<dbReference type="OrthoDB" id="981524at2"/>
<organism evidence="1 2">
    <name type="scientific">Bizionia argentinensis JUB59</name>
    <dbReference type="NCBI Taxonomy" id="1046627"/>
    <lineage>
        <taxon>Bacteria</taxon>
        <taxon>Pseudomonadati</taxon>
        <taxon>Bacteroidota</taxon>
        <taxon>Flavobacteriia</taxon>
        <taxon>Flavobacteriales</taxon>
        <taxon>Flavobacteriaceae</taxon>
        <taxon>Bizionia</taxon>
    </lineage>
</organism>
<reference evidence="1 2" key="1">
    <citation type="journal article" date="2008" name="Int. J. Syst. Evol. Microbiol.">
        <title>Bizionia argentinensis sp. nov., isolated from surface marine water in Antarctica.</title>
        <authorList>
            <person name="Bercovich A."/>
            <person name="Vazquez S.C."/>
            <person name="Yankilevich P."/>
            <person name="Coria S.H."/>
            <person name="Foti M."/>
            <person name="Hernandez E."/>
            <person name="Vidal A."/>
            <person name="Ruberto L."/>
            <person name="Melo C."/>
            <person name="Marenssi S."/>
            <person name="Criscuolo M."/>
            <person name="Memoli M."/>
            <person name="Arguelles M."/>
            <person name="Mac Cormack W.P."/>
        </authorList>
    </citation>
    <scope>NUCLEOTIDE SEQUENCE [LARGE SCALE GENOMIC DNA]</scope>
    <source>
        <strain evidence="1 2">JUB59</strain>
    </source>
</reference>
<dbReference type="EMBL" id="AFXZ01000013">
    <property type="protein sequence ID" value="EGV44039.1"/>
    <property type="molecule type" value="Genomic_DNA"/>
</dbReference>
<dbReference type="AlphaFoldDB" id="G2EC46"/>
<keyword evidence="2" id="KW-1185">Reference proteome</keyword>
<proteinExistence type="predicted"/>
<accession>G2EC46</accession>
<dbReference type="STRING" id="1046627.BZARG_1470"/>
<dbReference type="eggNOG" id="ENOG50331WR">
    <property type="taxonomic scope" value="Bacteria"/>
</dbReference>